<dbReference type="AlphaFoldDB" id="B1KQS0"/>
<evidence type="ECO:0000313" key="8">
    <source>
        <dbReference type="EMBL" id="ACA87676.1"/>
    </source>
</evidence>
<sequence length="397" mass="42232">MSRSAPKIGPGAFIAAAFIGPGTVTLCTIAGVKFGYGLLWVMLLSIVATYTLQEMSARLGLITQKGLAAVIKEQINSTVLRNITLLLIFSAIVVGNIAYEAGNITGASLGLSAIFGESSLPFLPLLIGSVSAILLFIGSYKLLERVLIGLVIAMSLSFFITAILTKPDLGAVLSGLFTPQVSSQNILMVIGLIGTTVVPYNLFLHASLVKEVWQHPNELKFVKQDTLISIGFGGIISMAIIICAASIQGDSVENLLDLAKGLNPLFGTFSSLFLGIGLFAAGITSAITAPLAAAFVGQHCFGWKANLKDWRFRTIWLTVIIVGVISSSLQLKPIEIIKFAQIANGLLLPLLASLLLWIVNKTQVLGQYKNSLRQNLIGAVVIAITLVLSIKTLYSLF</sequence>
<evidence type="ECO:0000256" key="5">
    <source>
        <dbReference type="ARBA" id="ARBA00022989"/>
    </source>
</evidence>
<dbReference type="GO" id="GO:0005384">
    <property type="term" value="F:manganese ion transmembrane transporter activity"/>
    <property type="evidence" value="ECO:0007669"/>
    <property type="project" value="TreeGrafter"/>
</dbReference>
<feature type="transmembrane region" description="Helical" evidence="7">
    <location>
        <begin position="372"/>
        <end position="394"/>
    </location>
</feature>
<proteinExistence type="predicted"/>
<dbReference type="EMBL" id="CP000961">
    <property type="protein sequence ID" value="ACA87676.1"/>
    <property type="molecule type" value="Genomic_DNA"/>
</dbReference>
<evidence type="ECO:0000256" key="4">
    <source>
        <dbReference type="ARBA" id="ARBA00022847"/>
    </source>
</evidence>
<feature type="transmembrane region" description="Helical" evidence="7">
    <location>
        <begin position="314"/>
        <end position="331"/>
    </location>
</feature>
<feature type="transmembrane region" description="Helical" evidence="7">
    <location>
        <begin position="38"/>
        <end position="57"/>
    </location>
</feature>
<feature type="transmembrane region" description="Helical" evidence="7">
    <location>
        <begin position="185"/>
        <end position="206"/>
    </location>
</feature>
<keyword evidence="2" id="KW-0813">Transport</keyword>
<evidence type="ECO:0000256" key="1">
    <source>
        <dbReference type="ARBA" id="ARBA00004141"/>
    </source>
</evidence>
<name>B1KQS0_SHEWM</name>
<dbReference type="eggNOG" id="COG1914">
    <property type="taxonomic scope" value="Bacteria"/>
</dbReference>
<organism evidence="8 9">
    <name type="scientific">Shewanella woodyi (strain ATCC 51908 / MS32)</name>
    <dbReference type="NCBI Taxonomy" id="392500"/>
    <lineage>
        <taxon>Bacteria</taxon>
        <taxon>Pseudomonadati</taxon>
        <taxon>Pseudomonadota</taxon>
        <taxon>Gammaproteobacteria</taxon>
        <taxon>Alteromonadales</taxon>
        <taxon>Shewanellaceae</taxon>
        <taxon>Shewanella</taxon>
    </lineage>
</organism>
<dbReference type="GO" id="GO:0015293">
    <property type="term" value="F:symporter activity"/>
    <property type="evidence" value="ECO:0007669"/>
    <property type="project" value="UniProtKB-KW"/>
</dbReference>
<protein>
    <submittedName>
        <fullName evidence="8">Natural resistance-associated macrophage protein</fullName>
    </submittedName>
</protein>
<evidence type="ECO:0000256" key="6">
    <source>
        <dbReference type="ARBA" id="ARBA00023136"/>
    </source>
</evidence>
<dbReference type="PRINTS" id="PR00447">
    <property type="entry name" value="NATRESASSCMP"/>
</dbReference>
<dbReference type="HOGENOM" id="CLU_020088_6_3_6"/>
<dbReference type="NCBIfam" id="NF037982">
    <property type="entry name" value="Nramp_1"/>
    <property type="match status" value="1"/>
</dbReference>
<gene>
    <name evidence="8" type="ordered locus">Swoo_3408</name>
</gene>
<keyword evidence="3 7" id="KW-0812">Transmembrane</keyword>
<dbReference type="PANTHER" id="PTHR11706">
    <property type="entry name" value="SOLUTE CARRIER PROTEIN FAMILY 11 MEMBER"/>
    <property type="match status" value="1"/>
</dbReference>
<feature type="transmembrane region" description="Helical" evidence="7">
    <location>
        <begin position="337"/>
        <end position="360"/>
    </location>
</feature>
<evidence type="ECO:0000256" key="2">
    <source>
        <dbReference type="ARBA" id="ARBA00022448"/>
    </source>
</evidence>
<dbReference type="GO" id="GO:0034755">
    <property type="term" value="P:iron ion transmembrane transport"/>
    <property type="evidence" value="ECO:0007669"/>
    <property type="project" value="TreeGrafter"/>
</dbReference>
<keyword evidence="9" id="KW-1185">Reference proteome</keyword>
<feature type="transmembrane region" description="Helical" evidence="7">
    <location>
        <begin position="119"/>
        <end position="139"/>
    </location>
</feature>
<feature type="transmembrane region" description="Helical" evidence="7">
    <location>
        <begin position="12"/>
        <end position="32"/>
    </location>
</feature>
<dbReference type="STRING" id="392500.Swoo_3408"/>
<dbReference type="PANTHER" id="PTHR11706:SF33">
    <property type="entry name" value="NATURAL RESISTANCE-ASSOCIATED MACROPHAGE PROTEIN 2"/>
    <property type="match status" value="1"/>
</dbReference>
<dbReference type="GO" id="GO:0015086">
    <property type="term" value="F:cadmium ion transmembrane transporter activity"/>
    <property type="evidence" value="ECO:0007669"/>
    <property type="project" value="TreeGrafter"/>
</dbReference>
<keyword evidence="4" id="KW-0769">Symport</keyword>
<keyword evidence="6 7" id="KW-0472">Membrane</keyword>
<comment type="subcellular location">
    <subcellularLocation>
        <location evidence="1">Membrane</location>
        <topology evidence="1">Multi-pass membrane protein</topology>
    </subcellularLocation>
</comment>
<evidence type="ECO:0000256" key="3">
    <source>
        <dbReference type="ARBA" id="ARBA00022692"/>
    </source>
</evidence>
<evidence type="ECO:0000256" key="7">
    <source>
        <dbReference type="SAM" id="Phobius"/>
    </source>
</evidence>
<dbReference type="KEGG" id="swd:Swoo_3408"/>
<keyword evidence="5 7" id="KW-1133">Transmembrane helix</keyword>
<accession>B1KQS0</accession>
<feature type="transmembrane region" description="Helical" evidence="7">
    <location>
        <begin position="146"/>
        <end position="165"/>
    </location>
</feature>
<dbReference type="Proteomes" id="UP000002168">
    <property type="component" value="Chromosome"/>
</dbReference>
<dbReference type="InterPro" id="IPR001046">
    <property type="entry name" value="NRAMP_fam"/>
</dbReference>
<dbReference type="Pfam" id="PF01566">
    <property type="entry name" value="Nramp"/>
    <property type="match status" value="1"/>
</dbReference>
<feature type="transmembrane region" description="Helical" evidence="7">
    <location>
        <begin position="78"/>
        <end position="99"/>
    </location>
</feature>
<feature type="transmembrane region" description="Helical" evidence="7">
    <location>
        <begin position="269"/>
        <end position="293"/>
    </location>
</feature>
<feature type="transmembrane region" description="Helical" evidence="7">
    <location>
        <begin position="227"/>
        <end position="249"/>
    </location>
</feature>
<dbReference type="RefSeq" id="WP_012326011.1">
    <property type="nucleotide sequence ID" value="NC_010506.1"/>
</dbReference>
<evidence type="ECO:0000313" key="9">
    <source>
        <dbReference type="Proteomes" id="UP000002168"/>
    </source>
</evidence>
<dbReference type="GO" id="GO:0005886">
    <property type="term" value="C:plasma membrane"/>
    <property type="evidence" value="ECO:0007669"/>
    <property type="project" value="TreeGrafter"/>
</dbReference>
<reference evidence="8 9" key="1">
    <citation type="submission" date="2008-02" db="EMBL/GenBank/DDBJ databases">
        <title>Complete sequence of Shewanella woodyi ATCC 51908.</title>
        <authorList>
            <consortium name="US DOE Joint Genome Institute"/>
            <person name="Copeland A."/>
            <person name="Lucas S."/>
            <person name="Lapidus A."/>
            <person name="Glavina del Rio T."/>
            <person name="Dalin E."/>
            <person name="Tice H."/>
            <person name="Bruce D."/>
            <person name="Goodwin L."/>
            <person name="Pitluck S."/>
            <person name="Sims D."/>
            <person name="Brettin T."/>
            <person name="Detter J.C."/>
            <person name="Han C."/>
            <person name="Kuske C.R."/>
            <person name="Schmutz J."/>
            <person name="Larimer F."/>
            <person name="Land M."/>
            <person name="Hauser L."/>
            <person name="Kyrpides N."/>
            <person name="Lykidis A."/>
            <person name="Zhao J.-S."/>
            <person name="Richardson P."/>
        </authorList>
    </citation>
    <scope>NUCLEOTIDE SEQUENCE [LARGE SCALE GENOMIC DNA]</scope>
    <source>
        <strain evidence="9">ATCC 51908 / MS32</strain>
    </source>
</reference>